<protein>
    <submittedName>
        <fullName evidence="2">Uncharacterized protein</fullName>
    </submittedName>
</protein>
<evidence type="ECO:0000256" key="1">
    <source>
        <dbReference type="SAM" id="SignalP"/>
    </source>
</evidence>
<keyword evidence="3" id="KW-1185">Reference proteome</keyword>
<feature type="chain" id="PRO_5026218104" evidence="1">
    <location>
        <begin position="19"/>
        <end position="140"/>
    </location>
</feature>
<dbReference type="RefSeq" id="WP_155582661.1">
    <property type="nucleotide sequence ID" value="NZ_JBHSTH010000002.1"/>
</dbReference>
<keyword evidence="1" id="KW-0732">Signal</keyword>
<evidence type="ECO:0000313" key="2">
    <source>
        <dbReference type="EMBL" id="MUF04304.1"/>
    </source>
</evidence>
<comment type="caution">
    <text evidence="2">The sequence shown here is derived from an EMBL/GenBank/DDBJ whole genome shotgun (WGS) entry which is preliminary data.</text>
</comment>
<reference evidence="2 3" key="1">
    <citation type="submission" date="2019-11" db="EMBL/GenBank/DDBJ databases">
        <title>Pseudomonas karstica sp. nov. and Pseudomonas spelaei sp. nov. from karst caves.</title>
        <authorList>
            <person name="Zeman M."/>
        </authorList>
    </citation>
    <scope>NUCLEOTIDE SEQUENCE [LARGE SCALE GENOMIC DNA]</scope>
    <source>
        <strain evidence="2 3">CCM 7893</strain>
    </source>
</reference>
<organism evidence="2 3">
    <name type="scientific">Pseudomonas spelaei</name>
    <dbReference type="NCBI Taxonomy" id="1055469"/>
    <lineage>
        <taxon>Bacteria</taxon>
        <taxon>Pseudomonadati</taxon>
        <taxon>Pseudomonadota</taxon>
        <taxon>Gammaproteobacteria</taxon>
        <taxon>Pseudomonadales</taxon>
        <taxon>Pseudomonadaceae</taxon>
        <taxon>Pseudomonas</taxon>
    </lineage>
</organism>
<evidence type="ECO:0000313" key="3">
    <source>
        <dbReference type="Proteomes" id="UP000438196"/>
    </source>
</evidence>
<sequence length="140" mass="15218">MKIIHFTLMSLFSLSANAQTISMAEKLTALSLDKAVNRSSPEVKRTQAALTRGLTVCNIEKEEKLANIAWSITEKIRAEGQHAETTDIIEGLNAVLSGARAKQNCTELLSLYAANRILGSTHSDAVIGARRMYRSTGVVD</sequence>
<feature type="signal peptide" evidence="1">
    <location>
        <begin position="1"/>
        <end position="18"/>
    </location>
</feature>
<proteinExistence type="predicted"/>
<name>A0A6I3W8L8_9PSED</name>
<dbReference type="Proteomes" id="UP000438196">
    <property type="component" value="Unassembled WGS sequence"/>
</dbReference>
<dbReference type="OrthoDB" id="6887220at2"/>
<dbReference type="AlphaFoldDB" id="A0A6I3W8L8"/>
<accession>A0A6I3W8L8</accession>
<gene>
    <name evidence="2" type="ORF">GNF76_08150</name>
</gene>
<dbReference type="EMBL" id="WNNK01000005">
    <property type="protein sequence ID" value="MUF04304.1"/>
    <property type="molecule type" value="Genomic_DNA"/>
</dbReference>